<protein>
    <submittedName>
        <fullName evidence="1">Uncharacterized protein</fullName>
    </submittedName>
</protein>
<dbReference type="Proteomes" id="UP000251205">
    <property type="component" value="Unassembled WGS sequence"/>
</dbReference>
<proteinExistence type="predicted"/>
<name>A0A329Y261_RHITR</name>
<organism evidence="1 2">
    <name type="scientific">Rhizobium tropici</name>
    <dbReference type="NCBI Taxonomy" id="398"/>
    <lineage>
        <taxon>Bacteria</taxon>
        <taxon>Pseudomonadati</taxon>
        <taxon>Pseudomonadota</taxon>
        <taxon>Alphaproteobacteria</taxon>
        <taxon>Hyphomicrobiales</taxon>
        <taxon>Rhizobiaceae</taxon>
        <taxon>Rhizobium/Agrobacterium group</taxon>
        <taxon>Rhizobium</taxon>
    </lineage>
</organism>
<accession>A0A329Y261</accession>
<evidence type="ECO:0000313" key="2">
    <source>
        <dbReference type="Proteomes" id="UP000251205"/>
    </source>
</evidence>
<dbReference type="EMBL" id="QMKK01000056">
    <property type="protein sequence ID" value="RAX37911.1"/>
    <property type="molecule type" value="Genomic_DNA"/>
</dbReference>
<comment type="caution">
    <text evidence="1">The sequence shown here is derived from an EMBL/GenBank/DDBJ whole genome shotgun (WGS) entry which is preliminary data.</text>
</comment>
<gene>
    <name evidence="1" type="ORF">DQ393_29965</name>
</gene>
<evidence type="ECO:0000313" key="1">
    <source>
        <dbReference type="EMBL" id="RAX37911.1"/>
    </source>
</evidence>
<dbReference type="AlphaFoldDB" id="A0A329Y261"/>
<reference evidence="1 2" key="1">
    <citation type="submission" date="2018-06" db="EMBL/GenBank/DDBJ databases">
        <title>Whole Genome Sequence of an efficient microsymbiont, Rhizobium tropici.</title>
        <authorList>
            <person name="Srinivasan R."/>
            <person name="Singh H.V."/>
            <person name="Srivastava R."/>
            <person name="Kumari B."/>
            <person name="Radhakrishna A."/>
        </authorList>
    </citation>
    <scope>NUCLEOTIDE SEQUENCE [LARGE SCALE GENOMIC DNA]</scope>
    <source>
        <strain evidence="1 2">IGFRI Rhizo-19</strain>
    </source>
</reference>
<sequence>MSALATIRHGDQPRSERLIRLQDQIGAGEVHLFGFSFETMWSMSYSVACCRDSAFSRRAITTGSFMKSVRGPGLRPRGV</sequence>